<dbReference type="PROSITE" id="PS51212">
    <property type="entry name" value="WSC"/>
    <property type="match status" value="1"/>
</dbReference>
<keyword evidence="17" id="KW-0325">Glycoprotein</keyword>
<dbReference type="InterPro" id="IPR002889">
    <property type="entry name" value="WSC_carb-bd"/>
</dbReference>
<reference evidence="21 22" key="1">
    <citation type="submission" date="2021-06" db="EMBL/GenBank/DDBJ databases">
        <title>Caerostris extrusa draft genome.</title>
        <authorList>
            <person name="Kono N."/>
            <person name="Arakawa K."/>
        </authorList>
    </citation>
    <scope>NUCLEOTIDE SEQUENCE [LARGE SCALE GENOMIC DNA]</scope>
</reference>
<sequence>MQQDMLYPKRLPRYCPLKGNVLNPKIGCFRDSARKRLLSNYSKKLADNSPSRCIDMCLQSGYQYAGVQYGKECFCGKERPSQEFRLNDDLCNMTCPKHTHEKCGGYFSMNIYHTGLPKMVKSLIQNLQCKSRKLMHEKHYFYIHVDSRQDYLYRELKLLEKHFPNIRLSDVRLSTIWGGASLLQMLLSCISELLLLKDWNWNYVINLSESDFPIKSLSSLERFLVANNGKILLNLMVKILKGSLPNKA</sequence>
<evidence type="ECO:0000256" key="1">
    <source>
        <dbReference type="ARBA" id="ARBA00004323"/>
    </source>
</evidence>
<keyword evidence="7" id="KW-0328">Glycosyltransferase</keyword>
<evidence type="ECO:0000256" key="2">
    <source>
        <dbReference type="ARBA" id="ARBA00004648"/>
    </source>
</evidence>
<evidence type="ECO:0000256" key="16">
    <source>
        <dbReference type="ARBA" id="ARBA00023157"/>
    </source>
</evidence>
<evidence type="ECO:0000256" key="17">
    <source>
        <dbReference type="ARBA" id="ARBA00023180"/>
    </source>
</evidence>
<dbReference type="GO" id="GO:0015012">
    <property type="term" value="P:heparan sulfate proteoglycan biosynthetic process"/>
    <property type="evidence" value="ECO:0007669"/>
    <property type="project" value="TreeGrafter"/>
</dbReference>
<evidence type="ECO:0000256" key="9">
    <source>
        <dbReference type="ARBA" id="ARBA00022692"/>
    </source>
</evidence>
<keyword evidence="9" id="KW-0812">Transmembrane</keyword>
<dbReference type="Pfam" id="PF01822">
    <property type="entry name" value="WSC"/>
    <property type="match status" value="1"/>
</dbReference>
<keyword evidence="13" id="KW-1133">Transmembrane helix</keyword>
<keyword evidence="10" id="KW-0479">Metal-binding</keyword>
<protein>
    <recommendedName>
        <fullName evidence="6">protein xylosyltransferase</fullName>
        <ecNumber evidence="6">2.4.2.26</ecNumber>
    </recommendedName>
    <alternativeName>
        <fullName evidence="18">Peptide O-xylosyltransferase</fullName>
    </alternativeName>
</protein>
<dbReference type="EC" id="2.4.2.26" evidence="6"/>
<evidence type="ECO:0000313" key="22">
    <source>
        <dbReference type="Proteomes" id="UP001054945"/>
    </source>
</evidence>
<evidence type="ECO:0000256" key="8">
    <source>
        <dbReference type="ARBA" id="ARBA00022679"/>
    </source>
</evidence>
<dbReference type="GO" id="GO:0030158">
    <property type="term" value="F:protein xylosyltransferase activity"/>
    <property type="evidence" value="ECO:0007669"/>
    <property type="project" value="UniProtKB-EC"/>
</dbReference>
<dbReference type="EMBL" id="BPLR01013328">
    <property type="protein sequence ID" value="GIY60428.1"/>
    <property type="molecule type" value="Genomic_DNA"/>
</dbReference>
<comment type="similarity">
    <text evidence="5">Belongs to the glycosyltransferase 14 family. XylT subfamily.</text>
</comment>
<dbReference type="Proteomes" id="UP001054945">
    <property type="component" value="Unassembled WGS sequence"/>
</dbReference>
<evidence type="ECO:0000256" key="12">
    <source>
        <dbReference type="ARBA" id="ARBA00022968"/>
    </source>
</evidence>
<accession>A0AAV4URS9</accession>
<proteinExistence type="inferred from homology"/>
<evidence type="ECO:0000256" key="19">
    <source>
        <dbReference type="ARBA" id="ARBA00047847"/>
    </source>
</evidence>
<comment type="subcellular location">
    <subcellularLocation>
        <location evidence="2">Endoplasmic reticulum membrane</location>
        <topology evidence="2">Single-pass type II membrane protein</topology>
    </subcellularLocation>
    <subcellularLocation>
        <location evidence="1">Golgi apparatus membrane</location>
        <topology evidence="1">Single-pass type II membrane protein</topology>
    </subcellularLocation>
</comment>
<dbReference type="GO" id="GO:0046872">
    <property type="term" value="F:metal ion binding"/>
    <property type="evidence" value="ECO:0007669"/>
    <property type="project" value="UniProtKB-KW"/>
</dbReference>
<keyword evidence="11" id="KW-0256">Endoplasmic reticulum</keyword>
<evidence type="ECO:0000256" key="3">
    <source>
        <dbReference type="ARBA" id="ARBA00004840"/>
    </source>
</evidence>
<evidence type="ECO:0000256" key="14">
    <source>
        <dbReference type="ARBA" id="ARBA00023034"/>
    </source>
</evidence>
<dbReference type="PANTHER" id="PTHR46025">
    <property type="entry name" value="XYLOSYLTRANSFERASE OXT"/>
    <property type="match status" value="1"/>
</dbReference>
<feature type="domain" description="WSC" evidence="20">
    <location>
        <begin position="22"/>
        <end position="115"/>
    </location>
</feature>
<name>A0AAV4URS9_CAEEX</name>
<keyword evidence="14" id="KW-0333">Golgi apparatus</keyword>
<keyword evidence="8" id="KW-0808">Transferase</keyword>
<dbReference type="InterPro" id="IPR003406">
    <property type="entry name" value="Glyco_trans_14"/>
</dbReference>
<evidence type="ECO:0000256" key="18">
    <source>
        <dbReference type="ARBA" id="ARBA00042865"/>
    </source>
</evidence>
<evidence type="ECO:0000256" key="6">
    <source>
        <dbReference type="ARBA" id="ARBA00011972"/>
    </source>
</evidence>
<organism evidence="21 22">
    <name type="scientific">Caerostris extrusa</name>
    <name type="common">Bark spider</name>
    <name type="synonym">Caerostris bankana</name>
    <dbReference type="NCBI Taxonomy" id="172846"/>
    <lineage>
        <taxon>Eukaryota</taxon>
        <taxon>Metazoa</taxon>
        <taxon>Ecdysozoa</taxon>
        <taxon>Arthropoda</taxon>
        <taxon>Chelicerata</taxon>
        <taxon>Arachnida</taxon>
        <taxon>Araneae</taxon>
        <taxon>Araneomorphae</taxon>
        <taxon>Entelegynae</taxon>
        <taxon>Araneoidea</taxon>
        <taxon>Araneidae</taxon>
        <taxon>Caerostris</taxon>
    </lineage>
</organism>
<dbReference type="GO" id="GO:0000139">
    <property type="term" value="C:Golgi membrane"/>
    <property type="evidence" value="ECO:0007669"/>
    <property type="project" value="UniProtKB-SubCell"/>
</dbReference>
<evidence type="ECO:0000256" key="11">
    <source>
        <dbReference type="ARBA" id="ARBA00022824"/>
    </source>
</evidence>
<dbReference type="GO" id="GO:0005789">
    <property type="term" value="C:endoplasmic reticulum membrane"/>
    <property type="evidence" value="ECO:0007669"/>
    <property type="project" value="UniProtKB-SubCell"/>
</dbReference>
<keyword evidence="22" id="KW-1185">Reference proteome</keyword>
<gene>
    <name evidence="21" type="primary">oxt</name>
    <name evidence="21" type="ORF">CEXT_326271</name>
</gene>
<comment type="caution">
    <text evidence="21">The sequence shown here is derived from an EMBL/GenBank/DDBJ whole genome shotgun (WGS) entry which is preliminary data.</text>
</comment>
<evidence type="ECO:0000256" key="13">
    <source>
        <dbReference type="ARBA" id="ARBA00022989"/>
    </source>
</evidence>
<evidence type="ECO:0000313" key="21">
    <source>
        <dbReference type="EMBL" id="GIY60428.1"/>
    </source>
</evidence>
<dbReference type="GO" id="GO:0050650">
    <property type="term" value="P:chondroitin sulfate proteoglycan biosynthetic process"/>
    <property type="evidence" value="ECO:0007669"/>
    <property type="project" value="TreeGrafter"/>
</dbReference>
<dbReference type="SMART" id="SM00321">
    <property type="entry name" value="WSC"/>
    <property type="match status" value="1"/>
</dbReference>
<comment type="pathway">
    <text evidence="4">Glycan metabolism; heparan sulfate biosynthesis.</text>
</comment>
<dbReference type="Pfam" id="PF02485">
    <property type="entry name" value="Branch"/>
    <property type="match status" value="1"/>
</dbReference>
<comment type="catalytic activity">
    <reaction evidence="19">
        <text>UDP-alpha-D-xylose + L-seryl-[protein] = 3-O-(beta-D-xylosyl)-L-seryl-[protein] + UDP + H(+)</text>
        <dbReference type="Rhea" id="RHEA:50192"/>
        <dbReference type="Rhea" id="RHEA-COMP:9863"/>
        <dbReference type="Rhea" id="RHEA-COMP:12567"/>
        <dbReference type="ChEBI" id="CHEBI:15378"/>
        <dbReference type="ChEBI" id="CHEBI:29999"/>
        <dbReference type="ChEBI" id="CHEBI:57632"/>
        <dbReference type="ChEBI" id="CHEBI:58223"/>
        <dbReference type="ChEBI" id="CHEBI:132085"/>
        <dbReference type="EC" id="2.4.2.26"/>
    </reaction>
</comment>
<keyword evidence="15" id="KW-0472">Membrane</keyword>
<dbReference type="AlphaFoldDB" id="A0AAV4URS9"/>
<evidence type="ECO:0000256" key="15">
    <source>
        <dbReference type="ARBA" id="ARBA00023136"/>
    </source>
</evidence>
<evidence type="ECO:0000256" key="5">
    <source>
        <dbReference type="ARBA" id="ARBA00010195"/>
    </source>
</evidence>
<evidence type="ECO:0000259" key="20">
    <source>
        <dbReference type="PROSITE" id="PS51212"/>
    </source>
</evidence>
<dbReference type="PANTHER" id="PTHR46025:SF3">
    <property type="entry name" value="XYLOSYLTRANSFERASE OXT"/>
    <property type="match status" value="1"/>
</dbReference>
<evidence type="ECO:0000256" key="7">
    <source>
        <dbReference type="ARBA" id="ARBA00022676"/>
    </source>
</evidence>
<keyword evidence="12" id="KW-0735">Signal-anchor</keyword>
<dbReference type="InterPro" id="IPR043538">
    <property type="entry name" value="XYLT"/>
</dbReference>
<comment type="pathway">
    <text evidence="3">Glycan metabolism; chondroitin sulfate biosynthesis.</text>
</comment>
<keyword evidence="16" id="KW-1015">Disulfide bond</keyword>
<evidence type="ECO:0000256" key="10">
    <source>
        <dbReference type="ARBA" id="ARBA00022723"/>
    </source>
</evidence>
<evidence type="ECO:0000256" key="4">
    <source>
        <dbReference type="ARBA" id="ARBA00005093"/>
    </source>
</evidence>